<dbReference type="InterPro" id="IPR046887">
    <property type="entry name" value="RsmE_PUA-like"/>
</dbReference>
<dbReference type="SUPFAM" id="SSF88697">
    <property type="entry name" value="PUA domain-like"/>
    <property type="match status" value="1"/>
</dbReference>
<comment type="subcellular location">
    <subcellularLocation>
        <location evidence="1 12">Cytoplasm</location>
    </subcellularLocation>
</comment>
<sequence>MQRYFLEERAEVGSLFLISSKDDVHHIKNVMRQNVGDELIINFSNGSFKAAIASMTEGIEVKVQEALDLLTELPVQITIASGILKNDKYEWMLQKATELGAGAFIPFQGEFSVVKWDERKADKRLERFRKIIKEAAEQSYRQHIPEIDFIGELNNISRDFDHIIIAYEESAKNHEQRALQQALKSFRPDDRVLMVFGPEGGLSEKEINLLEGVQVGLGPRILRAETAPLYALSAVSYHLELLEQ</sequence>
<keyword evidence="16" id="KW-1185">Reference proteome</keyword>
<dbReference type="Gene3D" id="3.40.1280.10">
    <property type="match status" value="1"/>
</dbReference>
<dbReference type="EC" id="2.1.1.193" evidence="3 12"/>
<evidence type="ECO:0000256" key="5">
    <source>
        <dbReference type="ARBA" id="ARBA00022490"/>
    </source>
</evidence>
<keyword evidence="6 12" id="KW-0698">rRNA processing</keyword>
<keyword evidence="5 12" id="KW-0963">Cytoplasm</keyword>
<evidence type="ECO:0000313" key="16">
    <source>
        <dbReference type="Proteomes" id="UP000295280"/>
    </source>
</evidence>
<evidence type="ECO:0000256" key="3">
    <source>
        <dbReference type="ARBA" id="ARBA00012328"/>
    </source>
</evidence>
<dbReference type="SUPFAM" id="SSF75217">
    <property type="entry name" value="alpha/beta knot"/>
    <property type="match status" value="1"/>
</dbReference>
<organism evidence="15 16">
    <name type="scientific">Macrococcus carouselicus</name>
    <dbReference type="NCBI Taxonomy" id="69969"/>
    <lineage>
        <taxon>Bacteria</taxon>
        <taxon>Bacillati</taxon>
        <taxon>Bacillota</taxon>
        <taxon>Bacilli</taxon>
        <taxon>Bacillales</taxon>
        <taxon>Staphylococcaceae</taxon>
        <taxon>Macrococcus</taxon>
    </lineage>
</organism>
<dbReference type="Gene3D" id="2.40.240.20">
    <property type="entry name" value="Hypothetical PUA domain-like, domain 1"/>
    <property type="match status" value="1"/>
</dbReference>
<evidence type="ECO:0000256" key="7">
    <source>
        <dbReference type="ARBA" id="ARBA00022603"/>
    </source>
</evidence>
<dbReference type="RefSeq" id="WP_133417244.1">
    <property type="nucleotide sequence ID" value="NZ_SCWD01000001.1"/>
</dbReference>
<keyword evidence="8 12" id="KW-0808">Transferase</keyword>
<dbReference type="GO" id="GO:0005737">
    <property type="term" value="C:cytoplasm"/>
    <property type="evidence" value="ECO:0007669"/>
    <property type="project" value="UniProtKB-SubCell"/>
</dbReference>
<dbReference type="InterPro" id="IPR006700">
    <property type="entry name" value="RsmE"/>
</dbReference>
<dbReference type="GO" id="GO:0070475">
    <property type="term" value="P:rRNA base methylation"/>
    <property type="evidence" value="ECO:0007669"/>
    <property type="project" value="TreeGrafter"/>
</dbReference>
<evidence type="ECO:0000256" key="8">
    <source>
        <dbReference type="ARBA" id="ARBA00022679"/>
    </source>
</evidence>
<evidence type="ECO:0000256" key="9">
    <source>
        <dbReference type="ARBA" id="ARBA00022691"/>
    </source>
</evidence>
<dbReference type="GO" id="GO:0070042">
    <property type="term" value="F:rRNA (uridine-N3-)-methyltransferase activity"/>
    <property type="evidence" value="ECO:0007669"/>
    <property type="project" value="TreeGrafter"/>
</dbReference>
<dbReference type="AlphaFoldDB" id="A0A9Q8FS93"/>
<keyword evidence="9 12" id="KW-0949">S-adenosyl-L-methionine</keyword>
<keyword evidence="7 12" id="KW-0489">Methyltransferase</keyword>
<dbReference type="Pfam" id="PF20260">
    <property type="entry name" value="PUA_4"/>
    <property type="match status" value="1"/>
</dbReference>
<comment type="caution">
    <text evidence="15">The sequence shown here is derived from an EMBL/GenBank/DDBJ whole genome shotgun (WGS) entry which is preliminary data.</text>
</comment>
<dbReference type="NCBIfam" id="TIGR00046">
    <property type="entry name" value="RsmE family RNA methyltransferase"/>
    <property type="match status" value="1"/>
</dbReference>
<evidence type="ECO:0000256" key="10">
    <source>
        <dbReference type="ARBA" id="ARBA00025699"/>
    </source>
</evidence>
<dbReference type="PANTHER" id="PTHR30027:SF3">
    <property type="entry name" value="16S RRNA (URACIL(1498)-N(3))-METHYLTRANSFERASE"/>
    <property type="match status" value="1"/>
</dbReference>
<dbReference type="OrthoDB" id="9815641at2"/>
<gene>
    <name evidence="15" type="ORF">ERX40_04235</name>
</gene>
<reference evidence="15 16" key="1">
    <citation type="submission" date="2019-01" db="EMBL/GenBank/DDBJ databases">
        <title>Draft genome sequences of the type strains of six Macrococcus species.</title>
        <authorList>
            <person name="Mazhar S."/>
            <person name="Altermann E."/>
            <person name="Hill C."/>
            <person name="Mcauliffe O."/>
        </authorList>
    </citation>
    <scope>NUCLEOTIDE SEQUENCE [LARGE SCALE GENOMIC DNA]</scope>
    <source>
        <strain evidence="15 16">ATCC 51828</strain>
    </source>
</reference>
<evidence type="ECO:0000256" key="12">
    <source>
        <dbReference type="PIRNR" id="PIRNR015601"/>
    </source>
</evidence>
<dbReference type="Pfam" id="PF04452">
    <property type="entry name" value="Methyltrans_RNA"/>
    <property type="match status" value="1"/>
</dbReference>
<evidence type="ECO:0000256" key="1">
    <source>
        <dbReference type="ARBA" id="ARBA00004496"/>
    </source>
</evidence>
<comment type="function">
    <text evidence="10 12">Specifically methylates the N3 position of the uracil ring of uridine 1498 (m3U1498) in 16S rRNA. Acts on the fully assembled 30S ribosomal subunit.</text>
</comment>
<feature type="domain" description="Ribosomal RNA small subunit methyltransferase E methyltransferase" evidence="13">
    <location>
        <begin position="72"/>
        <end position="235"/>
    </location>
</feature>
<dbReference type="InterPro" id="IPR046886">
    <property type="entry name" value="RsmE_MTase_dom"/>
</dbReference>
<evidence type="ECO:0000256" key="6">
    <source>
        <dbReference type="ARBA" id="ARBA00022552"/>
    </source>
</evidence>
<protein>
    <recommendedName>
        <fullName evidence="4 12">Ribosomal RNA small subunit methyltransferase E</fullName>
        <ecNumber evidence="3 12">2.1.1.193</ecNumber>
    </recommendedName>
</protein>
<accession>A0A9Q8FS93</accession>
<name>A0A9Q8FS93_9STAP</name>
<dbReference type="PANTHER" id="PTHR30027">
    <property type="entry name" value="RIBOSOMAL RNA SMALL SUBUNIT METHYLTRANSFERASE E"/>
    <property type="match status" value="1"/>
</dbReference>
<evidence type="ECO:0000259" key="13">
    <source>
        <dbReference type="Pfam" id="PF04452"/>
    </source>
</evidence>
<dbReference type="InterPro" id="IPR015947">
    <property type="entry name" value="PUA-like_sf"/>
</dbReference>
<evidence type="ECO:0000259" key="14">
    <source>
        <dbReference type="Pfam" id="PF20260"/>
    </source>
</evidence>
<evidence type="ECO:0000256" key="2">
    <source>
        <dbReference type="ARBA" id="ARBA00005528"/>
    </source>
</evidence>
<comment type="catalytic activity">
    <reaction evidence="11 12">
        <text>uridine(1498) in 16S rRNA + S-adenosyl-L-methionine = N(3)-methyluridine(1498) in 16S rRNA + S-adenosyl-L-homocysteine + H(+)</text>
        <dbReference type="Rhea" id="RHEA:42920"/>
        <dbReference type="Rhea" id="RHEA-COMP:10283"/>
        <dbReference type="Rhea" id="RHEA-COMP:10284"/>
        <dbReference type="ChEBI" id="CHEBI:15378"/>
        <dbReference type="ChEBI" id="CHEBI:57856"/>
        <dbReference type="ChEBI" id="CHEBI:59789"/>
        <dbReference type="ChEBI" id="CHEBI:65315"/>
        <dbReference type="ChEBI" id="CHEBI:74502"/>
        <dbReference type="EC" id="2.1.1.193"/>
    </reaction>
</comment>
<dbReference type="NCBIfam" id="NF008691">
    <property type="entry name" value="PRK11713.1-4"/>
    <property type="match status" value="1"/>
</dbReference>
<evidence type="ECO:0000313" key="15">
    <source>
        <dbReference type="EMBL" id="TDM04384.1"/>
    </source>
</evidence>
<dbReference type="Proteomes" id="UP000295280">
    <property type="component" value="Unassembled WGS sequence"/>
</dbReference>
<dbReference type="InterPro" id="IPR029026">
    <property type="entry name" value="tRNA_m1G_MTases_N"/>
</dbReference>
<dbReference type="EMBL" id="SCWD01000001">
    <property type="protein sequence ID" value="TDM04384.1"/>
    <property type="molecule type" value="Genomic_DNA"/>
</dbReference>
<evidence type="ECO:0000256" key="11">
    <source>
        <dbReference type="ARBA" id="ARBA00047944"/>
    </source>
</evidence>
<proteinExistence type="inferred from homology"/>
<dbReference type="InterPro" id="IPR029028">
    <property type="entry name" value="Alpha/beta_knot_MTases"/>
</dbReference>
<dbReference type="CDD" id="cd18084">
    <property type="entry name" value="RsmE-like"/>
    <property type="match status" value="1"/>
</dbReference>
<comment type="similarity">
    <text evidence="2 12">Belongs to the RNA methyltransferase RsmE family.</text>
</comment>
<evidence type="ECO:0000256" key="4">
    <source>
        <dbReference type="ARBA" id="ARBA00013673"/>
    </source>
</evidence>
<feature type="domain" description="Ribosomal RNA small subunit methyltransferase E PUA-like" evidence="14">
    <location>
        <begin position="21"/>
        <end position="57"/>
    </location>
</feature>
<dbReference type="PIRSF" id="PIRSF015601">
    <property type="entry name" value="MTase_slr0722"/>
    <property type="match status" value="1"/>
</dbReference>